<evidence type="ECO:0000256" key="8">
    <source>
        <dbReference type="ARBA" id="ARBA00022989"/>
    </source>
</evidence>
<feature type="compositionally biased region" description="Basic residues" evidence="11">
    <location>
        <begin position="73"/>
        <end position="86"/>
    </location>
</feature>
<proteinExistence type="inferred from homology"/>
<dbReference type="InterPro" id="IPR006260">
    <property type="entry name" value="TonB/TolA_C"/>
</dbReference>
<comment type="similarity">
    <text evidence="2 10">Belongs to the TonB family.</text>
</comment>
<dbReference type="PRINTS" id="PR01374">
    <property type="entry name" value="TONBPROTEIN"/>
</dbReference>
<dbReference type="NCBIfam" id="TIGR01352">
    <property type="entry name" value="tonB_Cterm"/>
    <property type="match status" value="1"/>
</dbReference>
<dbReference type="InterPro" id="IPR037682">
    <property type="entry name" value="TonB_C"/>
</dbReference>
<dbReference type="Proteomes" id="UP000595481">
    <property type="component" value="Chromosome"/>
</dbReference>
<keyword evidence="8" id="KW-1133">Transmembrane helix</keyword>
<keyword evidence="9" id="KW-0472">Membrane</keyword>
<protein>
    <recommendedName>
        <fullName evidence="10">Protein TonB</fullName>
    </recommendedName>
</protein>
<dbReference type="GeneID" id="69553647"/>
<evidence type="ECO:0000256" key="9">
    <source>
        <dbReference type="ARBA" id="ARBA00023136"/>
    </source>
</evidence>
<dbReference type="InterPro" id="IPR051045">
    <property type="entry name" value="TonB-dependent_transducer"/>
</dbReference>
<feature type="domain" description="TonB C-terminal" evidence="12">
    <location>
        <begin position="149"/>
        <end position="240"/>
    </location>
</feature>
<keyword evidence="7 10" id="KW-0653">Protein transport</keyword>
<dbReference type="PANTHER" id="PTHR33446:SF2">
    <property type="entry name" value="PROTEIN TONB"/>
    <property type="match status" value="1"/>
</dbReference>
<accession>A0A7T4DRU2</accession>
<dbReference type="PANTHER" id="PTHR33446">
    <property type="entry name" value="PROTEIN TONB-RELATED"/>
    <property type="match status" value="1"/>
</dbReference>
<evidence type="ECO:0000256" key="1">
    <source>
        <dbReference type="ARBA" id="ARBA00004383"/>
    </source>
</evidence>
<dbReference type="InterPro" id="IPR003538">
    <property type="entry name" value="TonB"/>
</dbReference>
<sequence length="240" mass="25493">MDSAIGPAKLISLAMAIALHSAIFWFAYERAPAPVAQPLPITLSARWAGESTTAKQPARKAAPTAKPAAKQVRPARPKPVVKKRVSKPIVKPVAHAAAKPAGSAVSQQSQTPAAMPVSPVTDNSSNTGSSHSTAPAGSNNQHATTGSSAPIARDPSLHNPEPPYPYESRSRGEEGRVILKVRVNADGTASSVEIDQSSGYYRLDREARRTVSRWRFIPGKQNNVAVAAWARVTIIFQIRG</sequence>
<keyword evidence="6" id="KW-0812">Transmembrane</keyword>
<evidence type="ECO:0000256" key="10">
    <source>
        <dbReference type="RuleBase" id="RU362123"/>
    </source>
</evidence>
<evidence type="ECO:0000256" key="6">
    <source>
        <dbReference type="ARBA" id="ARBA00022692"/>
    </source>
</evidence>
<keyword evidence="5 10" id="KW-0997">Cell inner membrane</keyword>
<evidence type="ECO:0000256" key="11">
    <source>
        <dbReference type="SAM" id="MobiDB-lite"/>
    </source>
</evidence>
<keyword evidence="3 10" id="KW-0813">Transport</keyword>
<evidence type="ECO:0000256" key="5">
    <source>
        <dbReference type="ARBA" id="ARBA00022519"/>
    </source>
</evidence>
<evidence type="ECO:0000313" key="13">
    <source>
        <dbReference type="EMBL" id="QQB22101.1"/>
    </source>
</evidence>
<evidence type="ECO:0000256" key="4">
    <source>
        <dbReference type="ARBA" id="ARBA00022475"/>
    </source>
</evidence>
<feature type="compositionally biased region" description="Polar residues" evidence="11">
    <location>
        <begin position="120"/>
        <end position="148"/>
    </location>
</feature>
<feature type="region of interest" description="Disordered" evidence="11">
    <location>
        <begin position="50"/>
        <end position="172"/>
    </location>
</feature>
<gene>
    <name evidence="13" type="ORF">I6H43_20225</name>
</gene>
<feature type="compositionally biased region" description="Low complexity" evidence="11">
    <location>
        <begin position="87"/>
        <end position="105"/>
    </location>
</feature>
<name>A0A7T4DRU2_AERJA</name>
<comment type="function">
    <text evidence="10">Interacts with outer membrane receptor proteins that carry out high-affinity binding and energy dependent uptake into the periplasmic space of specific substrates. It could act to transduce energy from the cytoplasmic membrane to specific energy-requiring processes in the outer membrane, resulting in the release into the periplasm of ligands bound by these outer membrane proteins.</text>
</comment>
<dbReference type="RefSeq" id="WP_042032350.1">
    <property type="nucleotide sequence ID" value="NZ_CAWMFX010000044.1"/>
</dbReference>
<comment type="subcellular location">
    <subcellularLocation>
        <location evidence="1 10">Cell inner membrane</location>
        <topology evidence="1 10">Single-pass membrane protein</topology>
        <orientation evidence="1 10">Periplasmic side</orientation>
    </subcellularLocation>
</comment>
<dbReference type="SUPFAM" id="SSF74653">
    <property type="entry name" value="TolA/TonB C-terminal domain"/>
    <property type="match status" value="1"/>
</dbReference>
<feature type="compositionally biased region" description="Low complexity" evidence="11">
    <location>
        <begin position="52"/>
        <end position="72"/>
    </location>
</feature>
<reference evidence="13 14" key="1">
    <citation type="submission" date="2020-12" db="EMBL/GenBank/DDBJ databases">
        <title>FDA dAtabase for Regulatory Grade micrObial Sequences (FDA-ARGOS): Supporting development and validation of Infectious Disease Dx tests.</title>
        <authorList>
            <person name="Sproer C."/>
            <person name="Gronow S."/>
            <person name="Severitt S."/>
            <person name="Schroder I."/>
            <person name="Tallon L."/>
            <person name="Sadzewicz L."/>
            <person name="Zhao X."/>
            <person name="Boylan J."/>
            <person name="Ott S."/>
            <person name="Bowen H."/>
            <person name="Vavikolanu K."/>
            <person name="Mehta A."/>
            <person name="Aluvathingal J."/>
            <person name="Nadendla S."/>
            <person name="Lowell S."/>
            <person name="Myers T."/>
            <person name="Yan Y."/>
            <person name="Sichtig H."/>
        </authorList>
    </citation>
    <scope>NUCLEOTIDE SEQUENCE [LARGE SCALE GENOMIC DNA]</scope>
    <source>
        <strain evidence="13 14">FDAARGOS_986</strain>
    </source>
</reference>
<dbReference type="PROSITE" id="PS52015">
    <property type="entry name" value="TONB_CTD"/>
    <property type="match status" value="1"/>
</dbReference>
<keyword evidence="4 10" id="KW-1003">Cell membrane</keyword>
<keyword evidence="14" id="KW-1185">Reference proteome</keyword>
<evidence type="ECO:0000256" key="2">
    <source>
        <dbReference type="ARBA" id="ARBA00006555"/>
    </source>
</evidence>
<evidence type="ECO:0000313" key="14">
    <source>
        <dbReference type="Proteomes" id="UP000595481"/>
    </source>
</evidence>
<dbReference type="Gene3D" id="3.30.1150.10">
    <property type="match status" value="1"/>
</dbReference>
<organism evidence="13 14">
    <name type="scientific">Aeromonas jandaei</name>
    <dbReference type="NCBI Taxonomy" id="650"/>
    <lineage>
        <taxon>Bacteria</taxon>
        <taxon>Pseudomonadati</taxon>
        <taxon>Pseudomonadota</taxon>
        <taxon>Gammaproteobacteria</taxon>
        <taxon>Aeromonadales</taxon>
        <taxon>Aeromonadaceae</taxon>
        <taxon>Aeromonas</taxon>
    </lineage>
</organism>
<dbReference type="Pfam" id="PF03544">
    <property type="entry name" value="TonB_C"/>
    <property type="match status" value="1"/>
</dbReference>
<evidence type="ECO:0000256" key="7">
    <source>
        <dbReference type="ARBA" id="ARBA00022927"/>
    </source>
</evidence>
<evidence type="ECO:0000259" key="12">
    <source>
        <dbReference type="PROSITE" id="PS52015"/>
    </source>
</evidence>
<evidence type="ECO:0000256" key="3">
    <source>
        <dbReference type="ARBA" id="ARBA00022448"/>
    </source>
</evidence>
<dbReference type="EMBL" id="CP066092">
    <property type="protein sequence ID" value="QQB22101.1"/>
    <property type="molecule type" value="Genomic_DNA"/>
</dbReference>
<keyword evidence="10" id="KW-0735">Signal-anchor</keyword>